<protein>
    <submittedName>
        <fullName evidence="1">Uncharacterized protein</fullName>
    </submittedName>
</protein>
<evidence type="ECO:0000313" key="2">
    <source>
        <dbReference type="Proteomes" id="UP000019365"/>
    </source>
</evidence>
<comment type="caution">
    <text evidence="1">The sequence shown here is derived from an EMBL/GenBank/DDBJ whole genome shotgun (WGS) entry which is preliminary data.</text>
</comment>
<dbReference type="EMBL" id="ATAX01000006">
    <property type="protein sequence ID" value="EWM55114.1"/>
    <property type="molecule type" value="Genomic_DNA"/>
</dbReference>
<dbReference type="AlphaFoldDB" id="W7UVF0"/>
<dbReference type="PATRIC" id="fig|1341157.4.peg.219"/>
<name>W7UVF0_RUMFL</name>
<sequence length="54" mass="6236">MRIKGELFPAFAGLIKPIYRKSSGKRKIRTDMHRYGSTFFIFSPLTYKKPPNSG</sequence>
<reference evidence="1 2" key="1">
    <citation type="journal article" date="2014" name="PLoS ONE">
        <title>Rumen cellulosomics: divergent fiber-degrading strategies revealed by comparative genome-wide analysis of six ruminococcal strains.</title>
        <authorList>
            <person name="Dassa B."/>
            <person name="Borovok I."/>
            <person name="Ruimy-Israeli V."/>
            <person name="Lamed R."/>
            <person name="Flint H.J."/>
            <person name="Duncan S.H."/>
            <person name="Henrissat B."/>
            <person name="Coutinho P."/>
            <person name="Morrison M."/>
            <person name="Mosoni P."/>
            <person name="Yeoman C.J."/>
            <person name="White B.A."/>
            <person name="Bayer E.A."/>
        </authorList>
    </citation>
    <scope>NUCLEOTIDE SEQUENCE [LARGE SCALE GENOMIC DNA]</scope>
    <source>
        <strain evidence="1 2">007c</strain>
    </source>
</reference>
<gene>
    <name evidence="1" type="ORF">RF007C_05425</name>
</gene>
<keyword evidence="2" id="KW-1185">Reference proteome</keyword>
<dbReference type="Proteomes" id="UP000019365">
    <property type="component" value="Unassembled WGS sequence"/>
</dbReference>
<proteinExistence type="predicted"/>
<organism evidence="1 2">
    <name type="scientific">Ruminococcus flavefaciens 007c</name>
    <dbReference type="NCBI Taxonomy" id="1341157"/>
    <lineage>
        <taxon>Bacteria</taxon>
        <taxon>Bacillati</taxon>
        <taxon>Bacillota</taxon>
        <taxon>Clostridia</taxon>
        <taxon>Eubacteriales</taxon>
        <taxon>Oscillospiraceae</taxon>
        <taxon>Ruminococcus</taxon>
    </lineage>
</organism>
<accession>W7UVF0</accession>
<evidence type="ECO:0000313" key="1">
    <source>
        <dbReference type="EMBL" id="EWM55114.1"/>
    </source>
</evidence>